<proteinExistence type="predicted"/>
<name>A0ACC1P3N5_9APHY</name>
<dbReference type="Proteomes" id="UP001144978">
    <property type="component" value="Unassembled WGS sequence"/>
</dbReference>
<accession>A0ACC1P3N5</accession>
<gene>
    <name evidence="1" type="ORF">NUW54_g9763</name>
</gene>
<protein>
    <submittedName>
        <fullName evidence="1">Uncharacterized protein</fullName>
    </submittedName>
</protein>
<evidence type="ECO:0000313" key="2">
    <source>
        <dbReference type="Proteomes" id="UP001144978"/>
    </source>
</evidence>
<reference evidence="1" key="1">
    <citation type="submission" date="2022-08" db="EMBL/GenBank/DDBJ databases">
        <title>Genome Sequence of Pycnoporus sanguineus.</title>
        <authorList>
            <person name="Buettner E."/>
        </authorList>
    </citation>
    <scope>NUCLEOTIDE SEQUENCE</scope>
    <source>
        <strain evidence="1">CG-C14</strain>
    </source>
</reference>
<organism evidence="1 2">
    <name type="scientific">Trametes sanguinea</name>
    <dbReference type="NCBI Taxonomy" id="158606"/>
    <lineage>
        <taxon>Eukaryota</taxon>
        <taxon>Fungi</taxon>
        <taxon>Dikarya</taxon>
        <taxon>Basidiomycota</taxon>
        <taxon>Agaricomycotina</taxon>
        <taxon>Agaricomycetes</taxon>
        <taxon>Polyporales</taxon>
        <taxon>Polyporaceae</taxon>
        <taxon>Trametes</taxon>
    </lineage>
</organism>
<dbReference type="EMBL" id="JANSHE010003349">
    <property type="protein sequence ID" value="KAJ2986456.1"/>
    <property type="molecule type" value="Genomic_DNA"/>
</dbReference>
<keyword evidence="2" id="KW-1185">Reference proteome</keyword>
<comment type="caution">
    <text evidence="1">The sequence shown here is derived from an EMBL/GenBank/DDBJ whole genome shotgun (WGS) entry which is preliminary data.</text>
</comment>
<evidence type="ECO:0000313" key="1">
    <source>
        <dbReference type="EMBL" id="KAJ2986456.1"/>
    </source>
</evidence>
<sequence length="114" mass="12037">MTPANEAIVSGGERGPAGAAAARPVPRGAGRDRADQEHHDRGHGARVQRADAVGARREQPDGAGRAGAAVWVRPRDRRDPERVQHHERGRGRRGLVDGECAWAATASGGKADEL</sequence>